<gene>
    <name evidence="1" type="ORF">DXA49_22800</name>
</gene>
<name>A0A413ME03_9BACE</name>
<evidence type="ECO:0000313" key="1">
    <source>
        <dbReference type="EMBL" id="RGY19609.1"/>
    </source>
</evidence>
<organism evidence="1 2">
    <name type="scientific">Bacteroides caccae</name>
    <dbReference type="NCBI Taxonomy" id="47678"/>
    <lineage>
        <taxon>Bacteria</taxon>
        <taxon>Pseudomonadati</taxon>
        <taxon>Bacteroidota</taxon>
        <taxon>Bacteroidia</taxon>
        <taxon>Bacteroidales</taxon>
        <taxon>Bacteroidaceae</taxon>
        <taxon>Bacteroides</taxon>
    </lineage>
</organism>
<dbReference type="AlphaFoldDB" id="A0A413ME03"/>
<dbReference type="EMBL" id="QSCS01000079">
    <property type="protein sequence ID" value="RGY19609.1"/>
    <property type="molecule type" value="Genomic_DNA"/>
</dbReference>
<proteinExistence type="predicted"/>
<dbReference type="Proteomes" id="UP000284431">
    <property type="component" value="Unassembled WGS sequence"/>
</dbReference>
<protein>
    <submittedName>
        <fullName evidence="1">Uncharacterized protein</fullName>
    </submittedName>
</protein>
<reference evidence="1 2" key="1">
    <citation type="submission" date="2018-08" db="EMBL/GenBank/DDBJ databases">
        <title>A genome reference for cultivated species of the human gut microbiota.</title>
        <authorList>
            <person name="Zou Y."/>
            <person name="Xue W."/>
            <person name="Luo G."/>
        </authorList>
    </citation>
    <scope>NUCLEOTIDE SEQUENCE [LARGE SCALE GENOMIC DNA]</scope>
    <source>
        <strain evidence="1 2">OF02-6LB</strain>
    </source>
</reference>
<accession>A0A413ME03</accession>
<evidence type="ECO:0000313" key="2">
    <source>
        <dbReference type="Proteomes" id="UP000284431"/>
    </source>
</evidence>
<sequence length="90" mass="10599">MVMKKFTFIAEYKKGTYISQYESSNLMEALVIWADNLDIQFFTEKVKAKIQEKVRDNFYSPVSIEKVDNVWCSSYVIFRSLLLLNIVETV</sequence>
<comment type="caution">
    <text evidence="1">The sequence shown here is derived from an EMBL/GenBank/DDBJ whole genome shotgun (WGS) entry which is preliminary data.</text>
</comment>